<keyword evidence="2" id="KW-1185">Reference proteome</keyword>
<name>A0A9Q1GLJ1_9CARY</name>
<reference evidence="1" key="1">
    <citation type="submission" date="2022-04" db="EMBL/GenBank/DDBJ databases">
        <title>Carnegiea gigantea Genome sequencing and assembly v2.</title>
        <authorList>
            <person name="Copetti D."/>
            <person name="Sanderson M.J."/>
            <person name="Burquez A."/>
            <person name="Wojciechowski M.F."/>
        </authorList>
    </citation>
    <scope>NUCLEOTIDE SEQUENCE</scope>
    <source>
        <strain evidence="1">SGP5-SGP5p</strain>
        <tissue evidence="1">Aerial part</tissue>
    </source>
</reference>
<dbReference type="AlphaFoldDB" id="A0A9Q1GLJ1"/>
<accession>A0A9Q1GLJ1</accession>
<gene>
    <name evidence="1" type="ORF">Cgig2_030569</name>
</gene>
<proteinExistence type="predicted"/>
<evidence type="ECO:0000313" key="2">
    <source>
        <dbReference type="Proteomes" id="UP001153076"/>
    </source>
</evidence>
<dbReference type="Proteomes" id="UP001153076">
    <property type="component" value="Unassembled WGS sequence"/>
</dbReference>
<comment type="caution">
    <text evidence="1">The sequence shown here is derived from an EMBL/GenBank/DDBJ whole genome shotgun (WGS) entry which is preliminary data.</text>
</comment>
<sequence length="193" mass="21244">MVDVVIINEVLFPRTPYGAAWGMLQYVEDIEAMGQYNWAEAVRRVVVDTQLRTHRRSFTSSETCVANALEFMAIDEFGYYVDDGEVVEWERRLKGSDNGHAGEMEPPNQDLSASKIACLGDVSITARETPNVVGVVEDGPQRCQDGVNDAVDVHREVTHAVSGDSSDGDKDFHSSIIDELQLGQHANSQACTP</sequence>
<protein>
    <submittedName>
        <fullName evidence="1">Uncharacterized protein</fullName>
    </submittedName>
</protein>
<dbReference type="OrthoDB" id="723791at2759"/>
<dbReference type="EMBL" id="JAKOGI010003121">
    <property type="protein sequence ID" value="KAJ8420818.1"/>
    <property type="molecule type" value="Genomic_DNA"/>
</dbReference>
<evidence type="ECO:0000313" key="1">
    <source>
        <dbReference type="EMBL" id="KAJ8420818.1"/>
    </source>
</evidence>
<organism evidence="1 2">
    <name type="scientific">Carnegiea gigantea</name>
    <dbReference type="NCBI Taxonomy" id="171969"/>
    <lineage>
        <taxon>Eukaryota</taxon>
        <taxon>Viridiplantae</taxon>
        <taxon>Streptophyta</taxon>
        <taxon>Embryophyta</taxon>
        <taxon>Tracheophyta</taxon>
        <taxon>Spermatophyta</taxon>
        <taxon>Magnoliopsida</taxon>
        <taxon>eudicotyledons</taxon>
        <taxon>Gunneridae</taxon>
        <taxon>Pentapetalae</taxon>
        <taxon>Caryophyllales</taxon>
        <taxon>Cactineae</taxon>
        <taxon>Cactaceae</taxon>
        <taxon>Cactoideae</taxon>
        <taxon>Echinocereeae</taxon>
        <taxon>Carnegiea</taxon>
    </lineage>
</organism>